<keyword evidence="7 17" id="KW-0547">Nucleotide-binding</keyword>
<evidence type="ECO:0000256" key="11">
    <source>
        <dbReference type="ARBA" id="ARBA00023098"/>
    </source>
</evidence>
<evidence type="ECO:0000313" key="21">
    <source>
        <dbReference type="Proteomes" id="UP000240572"/>
    </source>
</evidence>
<keyword evidence="11" id="KW-0443">Lipid metabolism</keyword>
<dbReference type="GO" id="GO:0046872">
    <property type="term" value="F:metal ion binding"/>
    <property type="evidence" value="ECO:0007669"/>
    <property type="project" value="UniProtKB-KW"/>
</dbReference>
<dbReference type="PANTHER" id="PTHR34299">
    <property type="entry name" value="DIACYLGLYCEROL KINASE"/>
    <property type="match status" value="1"/>
</dbReference>
<evidence type="ECO:0000256" key="1">
    <source>
        <dbReference type="ARBA" id="ARBA00004651"/>
    </source>
</evidence>
<dbReference type="GO" id="GO:0016301">
    <property type="term" value="F:kinase activity"/>
    <property type="evidence" value="ECO:0007669"/>
    <property type="project" value="UniProtKB-KW"/>
</dbReference>
<keyword evidence="13" id="KW-0594">Phospholipid biosynthesis</keyword>
<evidence type="ECO:0000256" key="15">
    <source>
        <dbReference type="PIRSR" id="PIRSR600829-1"/>
    </source>
</evidence>
<evidence type="ECO:0000256" key="14">
    <source>
        <dbReference type="ARBA" id="ARBA00023264"/>
    </source>
</evidence>
<comment type="cofactor">
    <cofactor evidence="18">
        <name>Mg(2+)</name>
        <dbReference type="ChEBI" id="CHEBI:18420"/>
    </cofactor>
    <text evidence="18">Mn(2+), Zn(2+), Cd(2+) and Co(2+) support activity to lesser extents.</text>
</comment>
<feature type="binding site" evidence="16">
    <location>
        <position position="67"/>
    </location>
    <ligand>
        <name>substrate</name>
    </ligand>
</feature>
<name>A0A2P8DCS8_9BACT</name>
<keyword evidence="3" id="KW-1003">Cell membrane</keyword>
<dbReference type="InterPro" id="IPR000829">
    <property type="entry name" value="DAGK"/>
</dbReference>
<protein>
    <submittedName>
        <fullName evidence="20">Diacylglycerol kinase (ATP)</fullName>
    </submittedName>
</protein>
<keyword evidence="8 20" id="KW-0418">Kinase</keyword>
<evidence type="ECO:0000256" key="13">
    <source>
        <dbReference type="ARBA" id="ARBA00023209"/>
    </source>
</evidence>
<keyword evidence="21" id="KW-1185">Reference proteome</keyword>
<keyword evidence="6 19" id="KW-0812">Transmembrane</keyword>
<evidence type="ECO:0000256" key="4">
    <source>
        <dbReference type="ARBA" id="ARBA00022516"/>
    </source>
</evidence>
<feature type="binding site" evidence="17">
    <location>
        <begin position="83"/>
        <end position="85"/>
    </location>
    <ligand>
        <name>ATP</name>
        <dbReference type="ChEBI" id="CHEBI:30616"/>
    </ligand>
</feature>
<feature type="binding site" evidence="18">
    <location>
        <position position="74"/>
    </location>
    <ligand>
        <name>a divalent metal cation</name>
        <dbReference type="ChEBI" id="CHEBI:60240"/>
    </ligand>
</feature>
<comment type="subcellular location">
    <subcellularLocation>
        <location evidence="1">Cell membrane</location>
        <topology evidence="1">Multi-pass membrane protein</topology>
    </subcellularLocation>
</comment>
<gene>
    <name evidence="20" type="ORF">B0I18_1011141</name>
</gene>
<evidence type="ECO:0000256" key="8">
    <source>
        <dbReference type="ARBA" id="ARBA00022777"/>
    </source>
</evidence>
<evidence type="ECO:0000256" key="18">
    <source>
        <dbReference type="PIRSR" id="PIRSR600829-4"/>
    </source>
</evidence>
<keyword evidence="14" id="KW-1208">Phospholipid metabolism</keyword>
<dbReference type="AlphaFoldDB" id="A0A2P8DCS8"/>
<dbReference type="CDD" id="cd14265">
    <property type="entry name" value="UDPK_IM_like"/>
    <property type="match status" value="1"/>
</dbReference>
<evidence type="ECO:0000256" key="12">
    <source>
        <dbReference type="ARBA" id="ARBA00023136"/>
    </source>
</evidence>
<comment type="caution">
    <text evidence="20">The sequence shown here is derived from an EMBL/GenBank/DDBJ whole genome shotgun (WGS) entry which is preliminary data.</text>
</comment>
<sequence length="117" mass="12897">MKKFIRARARSFRFAFAGLKALLFTEHNMWIHVLATLVVVAAGQWRGLSTTQWSFIALAIALVWMAEGFNTAIERLCNLVSREQHPIIKQVKDISAAAVLIAALAAAIIGLLVFFGS</sequence>
<evidence type="ECO:0000256" key="9">
    <source>
        <dbReference type="ARBA" id="ARBA00022840"/>
    </source>
</evidence>
<dbReference type="PANTHER" id="PTHR34299:SF1">
    <property type="entry name" value="DIACYLGLYCEROL KINASE"/>
    <property type="match status" value="1"/>
</dbReference>
<feature type="transmembrane region" description="Helical" evidence="19">
    <location>
        <begin position="94"/>
        <end position="115"/>
    </location>
</feature>
<keyword evidence="18" id="KW-0479">Metal-binding</keyword>
<dbReference type="OrthoDB" id="1493837at2"/>
<keyword evidence="9 17" id="KW-0067">ATP-binding</keyword>
<evidence type="ECO:0000256" key="5">
    <source>
        <dbReference type="ARBA" id="ARBA00022679"/>
    </source>
</evidence>
<evidence type="ECO:0000256" key="7">
    <source>
        <dbReference type="ARBA" id="ARBA00022741"/>
    </source>
</evidence>
<keyword evidence="4" id="KW-0444">Lipid biosynthesis</keyword>
<dbReference type="RefSeq" id="WP_106521655.1">
    <property type="nucleotide sequence ID" value="NZ_PYGD01000001.1"/>
</dbReference>
<dbReference type="GO" id="GO:0005524">
    <property type="term" value="F:ATP binding"/>
    <property type="evidence" value="ECO:0007669"/>
    <property type="project" value="UniProtKB-KW"/>
</dbReference>
<comment type="similarity">
    <text evidence="2">Belongs to the bacterial diacylglycerol kinase family.</text>
</comment>
<reference evidence="20 21" key="1">
    <citation type="submission" date="2018-03" db="EMBL/GenBank/DDBJ databases">
        <title>Genomic Encyclopedia of Type Strains, Phase III (KMG-III): the genomes of soil and plant-associated and newly described type strains.</title>
        <authorList>
            <person name="Whitman W."/>
        </authorList>
    </citation>
    <scope>NUCLEOTIDE SEQUENCE [LARGE SCALE GENOMIC DNA]</scope>
    <source>
        <strain evidence="20 21">CGMCC 1.12700</strain>
    </source>
</reference>
<feature type="binding site" evidence="17">
    <location>
        <position position="74"/>
    </location>
    <ligand>
        <name>ATP</name>
        <dbReference type="ChEBI" id="CHEBI:30616"/>
    </ligand>
</feature>
<proteinExistence type="inferred from homology"/>
<organism evidence="20 21">
    <name type="scientific">Taibaiella chishuiensis</name>
    <dbReference type="NCBI Taxonomy" id="1434707"/>
    <lineage>
        <taxon>Bacteria</taxon>
        <taxon>Pseudomonadati</taxon>
        <taxon>Bacteroidota</taxon>
        <taxon>Chitinophagia</taxon>
        <taxon>Chitinophagales</taxon>
        <taxon>Chitinophagaceae</taxon>
        <taxon>Taibaiella</taxon>
    </lineage>
</organism>
<keyword evidence="12 19" id="KW-0472">Membrane</keyword>
<evidence type="ECO:0000256" key="17">
    <source>
        <dbReference type="PIRSR" id="PIRSR600829-3"/>
    </source>
</evidence>
<dbReference type="Pfam" id="PF01219">
    <property type="entry name" value="DAGK_prokar"/>
    <property type="match status" value="1"/>
</dbReference>
<evidence type="ECO:0000256" key="16">
    <source>
        <dbReference type="PIRSR" id="PIRSR600829-2"/>
    </source>
</evidence>
<dbReference type="GO" id="GO:0005886">
    <property type="term" value="C:plasma membrane"/>
    <property type="evidence" value="ECO:0007669"/>
    <property type="project" value="UniProtKB-SubCell"/>
</dbReference>
<feature type="binding site" evidence="17">
    <location>
        <position position="26"/>
    </location>
    <ligand>
        <name>ATP</name>
        <dbReference type="ChEBI" id="CHEBI:30616"/>
    </ligand>
</feature>
<evidence type="ECO:0000313" key="20">
    <source>
        <dbReference type="EMBL" id="PSK94977.1"/>
    </source>
</evidence>
<dbReference type="GO" id="GO:0008654">
    <property type="term" value="P:phospholipid biosynthetic process"/>
    <property type="evidence" value="ECO:0007669"/>
    <property type="project" value="UniProtKB-KW"/>
</dbReference>
<keyword evidence="5" id="KW-0808">Transferase</keyword>
<evidence type="ECO:0000256" key="6">
    <source>
        <dbReference type="ARBA" id="ARBA00022692"/>
    </source>
</evidence>
<keyword evidence="10 19" id="KW-1133">Transmembrane helix</keyword>
<feature type="active site" description="Proton acceptor" evidence="15">
    <location>
        <position position="67"/>
    </location>
</feature>
<dbReference type="Proteomes" id="UP000240572">
    <property type="component" value="Unassembled WGS sequence"/>
</dbReference>
<evidence type="ECO:0000256" key="19">
    <source>
        <dbReference type="SAM" id="Phobius"/>
    </source>
</evidence>
<feature type="binding site" evidence="18">
    <location>
        <position position="26"/>
    </location>
    <ligand>
        <name>a divalent metal cation</name>
        <dbReference type="ChEBI" id="CHEBI:60240"/>
    </ligand>
</feature>
<accession>A0A2P8DCS8</accession>
<feature type="binding site" evidence="17">
    <location>
        <begin position="92"/>
        <end position="93"/>
    </location>
    <ligand>
        <name>ATP</name>
        <dbReference type="ChEBI" id="CHEBI:30616"/>
    </ligand>
</feature>
<feature type="transmembrane region" description="Helical" evidence="19">
    <location>
        <begin position="53"/>
        <end position="73"/>
    </location>
</feature>
<evidence type="ECO:0000256" key="2">
    <source>
        <dbReference type="ARBA" id="ARBA00005967"/>
    </source>
</evidence>
<keyword evidence="18" id="KW-0460">Magnesium</keyword>
<dbReference type="EMBL" id="PYGD01000001">
    <property type="protein sequence ID" value="PSK94977.1"/>
    <property type="molecule type" value="Genomic_DNA"/>
</dbReference>
<dbReference type="InterPro" id="IPR036945">
    <property type="entry name" value="DAGK_sf"/>
</dbReference>
<dbReference type="Gene3D" id="1.10.287.3610">
    <property type="match status" value="1"/>
</dbReference>
<evidence type="ECO:0000256" key="10">
    <source>
        <dbReference type="ARBA" id="ARBA00022989"/>
    </source>
</evidence>
<dbReference type="InterPro" id="IPR033717">
    <property type="entry name" value="UDPK"/>
</dbReference>
<evidence type="ECO:0000256" key="3">
    <source>
        <dbReference type="ARBA" id="ARBA00022475"/>
    </source>
</evidence>